<dbReference type="Pfam" id="PF08990">
    <property type="entry name" value="Docking"/>
    <property type="match status" value="1"/>
</dbReference>
<evidence type="ECO:0000259" key="15">
    <source>
        <dbReference type="PROSITE" id="PS52004"/>
    </source>
</evidence>
<dbReference type="FunFam" id="3.40.47.10:FF:000019">
    <property type="entry name" value="Polyketide synthase type I"/>
    <property type="match status" value="1"/>
</dbReference>
<dbReference type="InterPro" id="IPR020806">
    <property type="entry name" value="PKS_PP-bd"/>
</dbReference>
<dbReference type="Pfam" id="PF02801">
    <property type="entry name" value="Ketoacyl-synt_C"/>
    <property type="match status" value="1"/>
</dbReference>
<dbReference type="RefSeq" id="WP_065051421.1">
    <property type="nucleotide sequence ID" value="NZ_LZKW01000050.1"/>
</dbReference>
<dbReference type="InterPro" id="IPR016036">
    <property type="entry name" value="Malonyl_transacylase_ACP-bd"/>
</dbReference>
<dbReference type="FunFam" id="3.40.50.720:FF:000381">
    <property type="entry name" value="Probable polyketide synthase pks17"/>
    <property type="match status" value="1"/>
</dbReference>
<evidence type="ECO:0000259" key="16">
    <source>
        <dbReference type="PROSITE" id="PS52019"/>
    </source>
</evidence>
<feature type="region of interest" description="N-terminal hotdog fold" evidence="12">
    <location>
        <begin position="929"/>
        <end position="1052"/>
    </location>
</feature>
<dbReference type="PROSITE" id="PS50075">
    <property type="entry name" value="CARRIER"/>
    <property type="match status" value="1"/>
</dbReference>
<dbReference type="InterPro" id="IPR049551">
    <property type="entry name" value="PKS_DH_C"/>
</dbReference>
<dbReference type="EMBL" id="LZLG01000113">
    <property type="protein sequence ID" value="OBJ58385.1"/>
    <property type="molecule type" value="Genomic_DNA"/>
</dbReference>
<dbReference type="InterPro" id="IPR020841">
    <property type="entry name" value="PKS_Beta-ketoAc_synthase_dom"/>
</dbReference>
<keyword evidence="7" id="KW-0276">Fatty acid metabolism</keyword>
<dbReference type="FunFam" id="1.10.1200.10:FF:000007">
    <property type="entry name" value="Probable polyketide synthase pks17"/>
    <property type="match status" value="1"/>
</dbReference>
<dbReference type="Gene3D" id="1.10.1200.10">
    <property type="entry name" value="ACP-like"/>
    <property type="match status" value="1"/>
</dbReference>
<dbReference type="InterPro" id="IPR020843">
    <property type="entry name" value="ER"/>
</dbReference>
<dbReference type="InterPro" id="IPR016039">
    <property type="entry name" value="Thiolase-like"/>
</dbReference>
<evidence type="ECO:0000313" key="17">
    <source>
        <dbReference type="EMBL" id="OBJ58385.1"/>
    </source>
</evidence>
<evidence type="ECO:0000256" key="9">
    <source>
        <dbReference type="ARBA" id="ARBA00023194"/>
    </source>
</evidence>
<dbReference type="Gene3D" id="3.40.50.720">
    <property type="entry name" value="NAD(P)-binding Rossmann-like Domain"/>
    <property type="match status" value="3"/>
</dbReference>
<dbReference type="PROSITE" id="PS52019">
    <property type="entry name" value="PKS_MFAS_DH"/>
    <property type="match status" value="1"/>
</dbReference>
<dbReference type="InterPro" id="IPR057326">
    <property type="entry name" value="KR_dom"/>
</dbReference>
<name>A0A853LZE8_9MYCO</name>
<dbReference type="InterPro" id="IPR049900">
    <property type="entry name" value="PKS_mFAS_DH"/>
</dbReference>
<keyword evidence="5" id="KW-0597">Phosphoprotein</keyword>
<dbReference type="InterPro" id="IPR016035">
    <property type="entry name" value="Acyl_Trfase/lysoPLipase"/>
</dbReference>
<dbReference type="Pfam" id="PF13602">
    <property type="entry name" value="ADH_zinc_N_2"/>
    <property type="match status" value="1"/>
</dbReference>
<proteinExistence type="predicted"/>
<dbReference type="Proteomes" id="UP000093894">
    <property type="component" value="Unassembled WGS sequence"/>
</dbReference>
<dbReference type="Pfam" id="PF14765">
    <property type="entry name" value="PS-DH"/>
    <property type="match status" value="1"/>
</dbReference>
<evidence type="ECO:0000256" key="5">
    <source>
        <dbReference type="ARBA" id="ARBA00022553"/>
    </source>
</evidence>
<dbReference type="InterPro" id="IPR036736">
    <property type="entry name" value="ACP-like_sf"/>
</dbReference>
<evidence type="ECO:0000256" key="13">
    <source>
        <dbReference type="SAM" id="Coils"/>
    </source>
</evidence>
<dbReference type="Gene3D" id="3.40.366.10">
    <property type="entry name" value="Malonyl-Coenzyme A Acyl Carrier Protein, domain 2"/>
    <property type="match status" value="1"/>
</dbReference>
<dbReference type="InterPro" id="IPR015083">
    <property type="entry name" value="NorB/c/GfsB-D-like_docking"/>
</dbReference>
<evidence type="ECO:0000256" key="8">
    <source>
        <dbReference type="ARBA" id="ARBA00023098"/>
    </source>
</evidence>
<dbReference type="CDD" id="cd05195">
    <property type="entry name" value="enoyl_red"/>
    <property type="match status" value="1"/>
</dbReference>
<comment type="pathway">
    <text evidence="3">Lipid metabolism.</text>
</comment>
<dbReference type="SUPFAM" id="SSF52151">
    <property type="entry name" value="FabD/lysophospholipase-like"/>
    <property type="match status" value="1"/>
</dbReference>
<dbReference type="GO" id="GO:0004312">
    <property type="term" value="F:fatty acid synthase activity"/>
    <property type="evidence" value="ECO:0007669"/>
    <property type="project" value="TreeGrafter"/>
</dbReference>
<dbReference type="SMART" id="SM00827">
    <property type="entry name" value="PKS_AT"/>
    <property type="match status" value="1"/>
</dbReference>
<dbReference type="Pfam" id="PF00698">
    <property type="entry name" value="Acyl_transf_1"/>
    <property type="match status" value="1"/>
</dbReference>
<comment type="pathway">
    <text evidence="2">Antibiotic biosynthesis.</text>
</comment>
<dbReference type="PROSITE" id="PS52004">
    <property type="entry name" value="KS3_2"/>
    <property type="match status" value="1"/>
</dbReference>
<gene>
    <name evidence="17" type="ORF">A5628_14120</name>
</gene>
<dbReference type="FunFam" id="3.90.180.10:FF:000032">
    <property type="entry name" value="Probable polyketide synthase pks1"/>
    <property type="match status" value="1"/>
</dbReference>
<evidence type="ECO:0000256" key="10">
    <source>
        <dbReference type="ARBA" id="ARBA00023268"/>
    </source>
</evidence>
<keyword evidence="10" id="KW-0511">Multifunctional enzyme</keyword>
<evidence type="ECO:0000256" key="4">
    <source>
        <dbReference type="ARBA" id="ARBA00022450"/>
    </source>
</evidence>
<dbReference type="SUPFAM" id="SSF50129">
    <property type="entry name" value="GroES-like"/>
    <property type="match status" value="1"/>
</dbReference>
<dbReference type="InterPro" id="IPR042104">
    <property type="entry name" value="PKS_dehydratase_sf"/>
</dbReference>
<feature type="domain" description="PKS/mFAS DH" evidence="16">
    <location>
        <begin position="929"/>
        <end position="1200"/>
    </location>
</feature>
<comment type="caution">
    <text evidence="17">The sequence shown here is derived from an EMBL/GenBank/DDBJ whole genome shotgun (WGS) entry which is preliminary data.</text>
</comment>
<keyword evidence="11" id="KW-0012">Acyltransferase</keyword>
<dbReference type="CDD" id="cd08956">
    <property type="entry name" value="KR_3_FAS_SDR_x"/>
    <property type="match status" value="1"/>
</dbReference>
<dbReference type="FunFam" id="3.10.129.110:FF:000003">
    <property type="entry name" value="Probable polyketide synthase pks1"/>
    <property type="match status" value="1"/>
</dbReference>
<reference evidence="17 18" key="1">
    <citation type="submission" date="2016-06" db="EMBL/GenBank/DDBJ databases">
        <authorList>
            <person name="Sutton G."/>
            <person name="Brinkac L."/>
            <person name="Sanka R."/>
            <person name="Adams M."/>
            <person name="Lau E."/>
            <person name="Garcia-Basteiro A."/>
            <person name="Lopez-Varela E."/>
            <person name="Palencia S."/>
        </authorList>
    </citation>
    <scope>NUCLEOTIDE SEQUENCE [LARGE SCALE GENOMIC DNA]</scope>
    <source>
        <strain evidence="17 18">1164983.0</strain>
    </source>
</reference>
<feature type="region of interest" description="C-terminal hotdog fold" evidence="12">
    <location>
        <begin position="1064"/>
        <end position="1200"/>
    </location>
</feature>
<dbReference type="SMART" id="SM00825">
    <property type="entry name" value="PKS_KS"/>
    <property type="match status" value="1"/>
</dbReference>
<dbReference type="GO" id="GO:0006633">
    <property type="term" value="P:fatty acid biosynthetic process"/>
    <property type="evidence" value="ECO:0007669"/>
    <property type="project" value="InterPro"/>
</dbReference>
<dbReference type="InterPro" id="IPR014030">
    <property type="entry name" value="Ketoacyl_synth_N"/>
</dbReference>
<dbReference type="InterPro" id="IPR013154">
    <property type="entry name" value="ADH-like_N"/>
</dbReference>
<dbReference type="InterPro" id="IPR049552">
    <property type="entry name" value="PKS_DH_N"/>
</dbReference>
<dbReference type="SMART" id="SM00826">
    <property type="entry name" value="PKS_DH"/>
    <property type="match status" value="1"/>
</dbReference>
<keyword evidence="6" id="KW-0808">Transferase</keyword>
<accession>A0A853LZE8</accession>
<dbReference type="SUPFAM" id="SSF47336">
    <property type="entry name" value="ACP-like"/>
    <property type="match status" value="1"/>
</dbReference>
<dbReference type="Gene3D" id="3.30.70.3290">
    <property type="match status" value="1"/>
</dbReference>
<dbReference type="InterPro" id="IPR020807">
    <property type="entry name" value="PKS_DH"/>
</dbReference>
<dbReference type="InterPro" id="IPR050091">
    <property type="entry name" value="PKS_NRPS_Biosynth_Enz"/>
</dbReference>
<keyword evidence="4" id="KW-0596">Phosphopantetheine</keyword>
<keyword evidence="8" id="KW-0443">Lipid metabolism</keyword>
<keyword evidence="9" id="KW-0045">Antibiotic biosynthesis</keyword>
<dbReference type="InterPro" id="IPR011032">
    <property type="entry name" value="GroES-like_sf"/>
</dbReference>
<evidence type="ECO:0000256" key="7">
    <source>
        <dbReference type="ARBA" id="ARBA00022832"/>
    </source>
</evidence>
<protein>
    <submittedName>
        <fullName evidence="17">Polyketide synthase</fullName>
    </submittedName>
</protein>
<dbReference type="InterPro" id="IPR014031">
    <property type="entry name" value="Ketoacyl_synth_C"/>
</dbReference>
<dbReference type="FunFam" id="3.40.366.10:FF:000002">
    <property type="entry name" value="Probable polyketide synthase 2"/>
    <property type="match status" value="1"/>
</dbReference>
<dbReference type="FunFam" id="3.40.50.720:FF:000209">
    <property type="entry name" value="Polyketide synthase Pks12"/>
    <property type="match status" value="1"/>
</dbReference>
<feature type="active site" description="Proton donor; for dehydratase activity" evidence="12">
    <location>
        <position position="1125"/>
    </location>
</feature>
<dbReference type="GO" id="GO:0031177">
    <property type="term" value="F:phosphopantetheine binding"/>
    <property type="evidence" value="ECO:0007669"/>
    <property type="project" value="InterPro"/>
</dbReference>
<evidence type="ECO:0000259" key="14">
    <source>
        <dbReference type="PROSITE" id="PS50075"/>
    </source>
</evidence>
<feature type="domain" description="Ketosynthase family 3 (KS3)" evidence="15">
    <location>
        <begin position="34"/>
        <end position="459"/>
    </location>
</feature>
<dbReference type="InterPro" id="IPR006162">
    <property type="entry name" value="Ppantetheine_attach_site"/>
</dbReference>
<dbReference type="InterPro" id="IPR055123">
    <property type="entry name" value="SpnB-like_Rossmann"/>
</dbReference>
<dbReference type="Gene3D" id="3.40.47.10">
    <property type="match status" value="1"/>
</dbReference>
<dbReference type="Pfam" id="PF08240">
    <property type="entry name" value="ADH_N"/>
    <property type="match status" value="1"/>
</dbReference>
<evidence type="ECO:0000256" key="11">
    <source>
        <dbReference type="ARBA" id="ARBA00023315"/>
    </source>
</evidence>
<keyword evidence="13" id="KW-0175">Coiled coil</keyword>
<dbReference type="GO" id="GO:0033068">
    <property type="term" value="P:macrolide biosynthetic process"/>
    <property type="evidence" value="ECO:0007669"/>
    <property type="project" value="UniProtKB-ARBA"/>
</dbReference>
<dbReference type="InterPro" id="IPR013968">
    <property type="entry name" value="PKS_KR"/>
</dbReference>
<dbReference type="GO" id="GO:0016491">
    <property type="term" value="F:oxidoreductase activity"/>
    <property type="evidence" value="ECO:0007669"/>
    <property type="project" value="InterPro"/>
</dbReference>
<dbReference type="Pfam" id="PF16197">
    <property type="entry name" value="KAsynt_C_assoc"/>
    <property type="match status" value="1"/>
</dbReference>
<evidence type="ECO:0000256" key="3">
    <source>
        <dbReference type="ARBA" id="ARBA00005189"/>
    </source>
</evidence>
<dbReference type="SUPFAM" id="SSF55048">
    <property type="entry name" value="Probable ACP-binding domain of malonyl-CoA ACP transacylase"/>
    <property type="match status" value="1"/>
</dbReference>
<evidence type="ECO:0000313" key="18">
    <source>
        <dbReference type="Proteomes" id="UP000093894"/>
    </source>
</evidence>
<dbReference type="SUPFAM" id="SSF51735">
    <property type="entry name" value="NAD(P)-binding Rossmann-fold domains"/>
    <property type="match status" value="3"/>
</dbReference>
<feature type="coiled-coil region" evidence="13">
    <location>
        <begin position="5"/>
        <end position="32"/>
    </location>
</feature>
<dbReference type="Pfam" id="PF08659">
    <property type="entry name" value="KR"/>
    <property type="match status" value="1"/>
</dbReference>
<feature type="domain" description="Carrier" evidence="14">
    <location>
        <begin position="1971"/>
        <end position="2046"/>
    </location>
</feature>
<feature type="active site" description="Proton acceptor; for dehydratase activity" evidence="12">
    <location>
        <position position="961"/>
    </location>
</feature>
<evidence type="ECO:0000256" key="1">
    <source>
        <dbReference type="ARBA" id="ARBA00001957"/>
    </source>
</evidence>
<dbReference type="SMART" id="SM00822">
    <property type="entry name" value="PKS_KR"/>
    <property type="match status" value="1"/>
</dbReference>
<dbReference type="PROSITE" id="PS00606">
    <property type="entry name" value="KS3_1"/>
    <property type="match status" value="1"/>
</dbReference>
<dbReference type="SUPFAM" id="SSF53901">
    <property type="entry name" value="Thiolase-like"/>
    <property type="match status" value="1"/>
</dbReference>
<dbReference type="InterPro" id="IPR001227">
    <property type="entry name" value="Ac_transferase_dom_sf"/>
</dbReference>
<dbReference type="SMART" id="SM00829">
    <property type="entry name" value="PKS_ER"/>
    <property type="match status" value="1"/>
</dbReference>
<evidence type="ECO:0000256" key="2">
    <source>
        <dbReference type="ARBA" id="ARBA00004792"/>
    </source>
</evidence>
<dbReference type="SMART" id="SM00823">
    <property type="entry name" value="PKS_PP"/>
    <property type="match status" value="1"/>
</dbReference>
<dbReference type="CDD" id="cd00833">
    <property type="entry name" value="PKS"/>
    <property type="match status" value="1"/>
</dbReference>
<dbReference type="PANTHER" id="PTHR43775:SF51">
    <property type="entry name" value="INACTIVE PHENOLPHTHIOCEROL SYNTHESIS POLYKETIDE SYNTHASE TYPE I PKS1-RELATED"/>
    <property type="match status" value="1"/>
</dbReference>
<dbReference type="InterPro" id="IPR032821">
    <property type="entry name" value="PKS_assoc"/>
</dbReference>
<dbReference type="Pfam" id="PF00109">
    <property type="entry name" value="ketoacyl-synt"/>
    <property type="match status" value="1"/>
</dbReference>
<evidence type="ECO:0000256" key="12">
    <source>
        <dbReference type="PROSITE-ProRule" id="PRU01363"/>
    </source>
</evidence>
<dbReference type="Pfam" id="PF21089">
    <property type="entry name" value="PKS_DH_N"/>
    <property type="match status" value="1"/>
</dbReference>
<evidence type="ECO:0000256" key="6">
    <source>
        <dbReference type="ARBA" id="ARBA00022679"/>
    </source>
</evidence>
<comment type="cofactor">
    <cofactor evidence="1">
        <name>pantetheine 4'-phosphate</name>
        <dbReference type="ChEBI" id="CHEBI:47942"/>
    </cofactor>
</comment>
<dbReference type="Gene3D" id="3.10.129.110">
    <property type="entry name" value="Polyketide synthase dehydratase"/>
    <property type="match status" value="1"/>
</dbReference>
<dbReference type="GO" id="GO:0004315">
    <property type="term" value="F:3-oxoacyl-[acyl-carrier-protein] synthase activity"/>
    <property type="evidence" value="ECO:0007669"/>
    <property type="project" value="InterPro"/>
</dbReference>
<sequence>MNGNTEELIKALRQSLKDNERLKRENRQYLSAATEPVAVVGMACRYPGGVNSPEALWQMVVEGRDVVSEFPEDRGWSLTGLFDADPDAVGKSYARCGGFLSDVGDFDAAFFGIAPSEALAMDPQQRLLLEVSWEALERAGIDPATLRGSATGVFAGIFHGSYGGQGRVPGHLERYGLRGSTLSVASGRVAYSLGFEGPAVSVDTACSSSLVALHLAAQSLRSGECDLALAGGVTVMATPAMFIEFSRQRALAADGRCKAYAGAADGTGFSEGVGVLVLERLADARRHGHPVLAVVRGSAVNQDGASNGLATPNGPSQQRVIRAALANARLDTADVDLVEGHGTGTTLGDPIEAQAVLATYGQDRPVDQPLWLGSIKSNMGHTSAAAGAGGVIKVVQAIRHGVMPKTLHVDEPTPHVDWTAGAVSLLTEQRPWPAVDRPRRAGVSSFGISGTNAHVIVEQYVGAPETTARPGDDVVVPWVLSARSGEALANQAARLLARVKADPGVRVLDVGWSLIATRSRFEHRAVIVGADGAQLLRGLTALAAGEQGAGLVVGRAQPVGKTVFVFPGQGSQWVGMGAQLLDASKVFAEQLQRCAHALGEYVDWSLIDVIRGVPGAPGLDRVDVVQPALWAVMVSLAELWRSVGVLPDAVIGHSQGEIAAACVAGALSLEDAARVVALRSRLLVRLSGRGGMVSLACSLPRAEELIAGWGERLNVATVNGVAAVVVSGEVDALAELMQRCEADNIRARKIDVDYASHSAQVDAIRESLAEALHGLAPRSSAVAFFSTVTGELMDTAGLNADYWFQSIRHTVQFERAVRSACDAGYQTFIESSPHPVLMAAIEETMPDSERACVIPSLGREDGGLDRFWLSAAQAHVAGVAVDWRAALAGLGGRAVDLPTYGFVRQHFWLPGGSTGSQDVATLGLAAASHGLLGAVVPRPDSGGVVLTGRLSTAAHPWLADHAVGETVLFPGAGFVELAIRAGDEVGCGVIDELTLSAPLLLPAAGGVQVQLVVGAPDESGSRRLTVYSAGAEPDSEWVLHAEGLLRPGAVTPAGDFSIWPPAGASAVDVTGAYARLAQRGYDYGGAFRGLRAMWQRGDELFAEVVVPDDAGTQDGGFGVHPVLLDAALHAIGVAADQDQTVLPFSWQGVSLHASGASRARVRIAPAGAGSVSVELADGAGLPVLSVRSLAMRPVSAEQLTAVPARRSEGLLDVTWTPVALGAGGGGAEPTLWELGDHGGDVVKAVHAAAVEILAALQSWLRDDNGGVLAVQTRGAVALAGEDVSDLAGAAVWGLVRSAQAEHPGRMVLIDSDGSVDAGAVIDCGEPQVVVRQGVAYAARLRPVRSGTAVALPSAGWRLDAGGEGTLEDLIVSPCARTELTGGQVRVAVAAVGVNFRDVLVALGMYPGGGQLGAEGSGVVVEVGPDVTGLAVGDAVMGLLGVVGSEAVVDQRVVTPVPEGLSLVAAAGVPVVFLTALYGLSVLAGLRAGERVLVHTATGGVGMAAVQLARHWGAEVFVTASRGKWDTLRAMGFDDDHIGDSRTTEFEAKFAASMAAGGGAGFDVVLNSLAGEFTDASLRLLAPGGRFIEMGKTDVRDPHAIADEYRGAVYRAFDLMEAGPDRTAAMLAEIVGLLAEGIVKPLPLKTFDVRCASAAYRYVSQARHIGKVALTVGSGPGEVLSGCGGGLAGASVVITGGTGMAGSALARHLVDRYRVAHVVLVSRTGAQAAGVAELVAGLQEAGAQVSVVACDVADPDAASAMLAQIPAQYPLRGIVHAAGILDDGLISSLTPDRVDAVLRAKVDGAWNLHELTRHLDLSAFVVFSSMAGIVGTPGQANYAAANSFLDGLAAYRRAHGLAGLSLAWGLWEQASAMTAHLGERDKARMSRIGLAPLSTAAALAAFDAAMLVDAPVLVAARVDRAALSDNIAALPGLLRELVAGPTRRVIDDTDVAASTTGLSARLHGLTPEARQRELVDLVCGNAAMVLGVPNPADIDAGRAFQELGFDSLTAVELRNRLKNATGLTLSPTLIFDYPTPTLLAAHLDTQLAGTADEQPNLMGRVNDITRELQALLAAPTWNAEDKSVLRARLHNLLAALPPGDPADAEHLDDDLDAATESQLFAILDEELGR</sequence>
<dbReference type="Pfam" id="PF22953">
    <property type="entry name" value="SpnB_Rossmann"/>
    <property type="match status" value="1"/>
</dbReference>
<dbReference type="InterPro" id="IPR018201">
    <property type="entry name" value="Ketoacyl_synth_AS"/>
</dbReference>
<dbReference type="InterPro" id="IPR036291">
    <property type="entry name" value="NAD(P)-bd_dom_sf"/>
</dbReference>
<dbReference type="Pfam" id="PF00550">
    <property type="entry name" value="PP-binding"/>
    <property type="match status" value="1"/>
</dbReference>
<dbReference type="SMART" id="SM01294">
    <property type="entry name" value="PKS_PP_betabranch"/>
    <property type="match status" value="1"/>
</dbReference>
<dbReference type="InterPro" id="IPR009081">
    <property type="entry name" value="PP-bd_ACP"/>
</dbReference>
<dbReference type="InterPro" id="IPR014043">
    <property type="entry name" value="Acyl_transferase_dom"/>
</dbReference>
<dbReference type="Gene3D" id="3.90.180.10">
    <property type="entry name" value="Medium-chain alcohol dehydrogenases, catalytic domain"/>
    <property type="match status" value="1"/>
</dbReference>
<organism evidence="17 18">
    <name type="scientific">Mycobacterium colombiense</name>
    <dbReference type="NCBI Taxonomy" id="339268"/>
    <lineage>
        <taxon>Bacteria</taxon>
        <taxon>Bacillati</taxon>
        <taxon>Actinomycetota</taxon>
        <taxon>Actinomycetes</taxon>
        <taxon>Mycobacteriales</taxon>
        <taxon>Mycobacteriaceae</taxon>
        <taxon>Mycobacterium</taxon>
        <taxon>Mycobacterium avium complex (MAC)</taxon>
    </lineage>
</organism>
<dbReference type="PANTHER" id="PTHR43775">
    <property type="entry name" value="FATTY ACID SYNTHASE"/>
    <property type="match status" value="1"/>
</dbReference>
<dbReference type="PROSITE" id="PS00012">
    <property type="entry name" value="PHOSPHOPANTETHEINE"/>
    <property type="match status" value="1"/>
</dbReference>